<evidence type="ECO:0000313" key="2">
    <source>
        <dbReference type="Proteomes" id="UP000177165"/>
    </source>
</evidence>
<organism evidence="1 2">
    <name type="scientific">Candidatus Kerfeldbacteria bacterium RIFCSPHIGHO2_02_FULL_42_14</name>
    <dbReference type="NCBI Taxonomy" id="1798540"/>
    <lineage>
        <taxon>Bacteria</taxon>
        <taxon>Candidatus Kerfeldiibacteriota</taxon>
    </lineage>
</organism>
<dbReference type="EMBL" id="MHKB01000008">
    <property type="protein sequence ID" value="OGY79568.1"/>
    <property type="molecule type" value="Genomic_DNA"/>
</dbReference>
<dbReference type="SUPFAM" id="SSF54862">
    <property type="entry name" value="4Fe-4S ferredoxins"/>
    <property type="match status" value="1"/>
</dbReference>
<protein>
    <recommendedName>
        <fullName evidence="3">4Fe-4S ferredoxin-type domain-containing protein</fullName>
    </recommendedName>
</protein>
<evidence type="ECO:0008006" key="3">
    <source>
        <dbReference type="Google" id="ProtNLM"/>
    </source>
</evidence>
<name>A0A1G2ARN1_9BACT</name>
<dbReference type="Pfam" id="PF13459">
    <property type="entry name" value="Fer4_15"/>
    <property type="match status" value="1"/>
</dbReference>
<dbReference type="AlphaFoldDB" id="A0A1G2ARN1"/>
<gene>
    <name evidence="1" type="ORF">A3B74_02205</name>
</gene>
<dbReference type="Gene3D" id="3.30.70.20">
    <property type="match status" value="1"/>
</dbReference>
<dbReference type="STRING" id="1798540.A3B74_02205"/>
<sequence length="85" mass="9632">MKRYKIVYDRQNCIGAGPCAAVSPTHWYLDNERKAHIVGGQRNETTLEETVECDESELSVHMNAAVSCPVNVIHIHDQKIKKQLI</sequence>
<comment type="caution">
    <text evidence="1">The sequence shown here is derived from an EMBL/GenBank/DDBJ whole genome shotgun (WGS) entry which is preliminary data.</text>
</comment>
<reference evidence="1 2" key="1">
    <citation type="journal article" date="2016" name="Nat. Commun.">
        <title>Thousands of microbial genomes shed light on interconnected biogeochemical processes in an aquifer system.</title>
        <authorList>
            <person name="Anantharaman K."/>
            <person name="Brown C.T."/>
            <person name="Hug L.A."/>
            <person name="Sharon I."/>
            <person name="Castelle C.J."/>
            <person name="Probst A.J."/>
            <person name="Thomas B.C."/>
            <person name="Singh A."/>
            <person name="Wilkins M.J."/>
            <person name="Karaoz U."/>
            <person name="Brodie E.L."/>
            <person name="Williams K.H."/>
            <person name="Hubbard S.S."/>
            <person name="Banfield J.F."/>
        </authorList>
    </citation>
    <scope>NUCLEOTIDE SEQUENCE [LARGE SCALE GENOMIC DNA]</scope>
</reference>
<evidence type="ECO:0000313" key="1">
    <source>
        <dbReference type="EMBL" id="OGY79568.1"/>
    </source>
</evidence>
<dbReference type="Proteomes" id="UP000177165">
    <property type="component" value="Unassembled WGS sequence"/>
</dbReference>
<proteinExistence type="predicted"/>
<accession>A0A1G2ARN1</accession>